<feature type="region of interest" description="Disordered" evidence="1">
    <location>
        <begin position="1"/>
        <end position="51"/>
    </location>
</feature>
<comment type="caution">
    <text evidence="2">The sequence shown here is derived from an EMBL/GenBank/DDBJ whole genome shotgun (WGS) entry which is preliminary data.</text>
</comment>
<gene>
    <name evidence="2" type="ORF">EVAR_94075_1</name>
</gene>
<dbReference type="AlphaFoldDB" id="A0A4C1V6Y1"/>
<organism evidence="2 3">
    <name type="scientific">Eumeta variegata</name>
    <name type="common">Bagworm moth</name>
    <name type="synonym">Eumeta japonica</name>
    <dbReference type="NCBI Taxonomy" id="151549"/>
    <lineage>
        <taxon>Eukaryota</taxon>
        <taxon>Metazoa</taxon>
        <taxon>Ecdysozoa</taxon>
        <taxon>Arthropoda</taxon>
        <taxon>Hexapoda</taxon>
        <taxon>Insecta</taxon>
        <taxon>Pterygota</taxon>
        <taxon>Neoptera</taxon>
        <taxon>Endopterygota</taxon>
        <taxon>Lepidoptera</taxon>
        <taxon>Glossata</taxon>
        <taxon>Ditrysia</taxon>
        <taxon>Tineoidea</taxon>
        <taxon>Psychidae</taxon>
        <taxon>Oiketicinae</taxon>
        <taxon>Eumeta</taxon>
    </lineage>
</organism>
<reference evidence="2 3" key="1">
    <citation type="journal article" date="2019" name="Commun. Biol.">
        <title>The bagworm genome reveals a unique fibroin gene that provides high tensile strength.</title>
        <authorList>
            <person name="Kono N."/>
            <person name="Nakamura H."/>
            <person name="Ohtoshi R."/>
            <person name="Tomita M."/>
            <person name="Numata K."/>
            <person name="Arakawa K."/>
        </authorList>
    </citation>
    <scope>NUCLEOTIDE SEQUENCE [LARGE SCALE GENOMIC DNA]</scope>
</reference>
<dbReference type="Proteomes" id="UP000299102">
    <property type="component" value="Unassembled WGS sequence"/>
</dbReference>
<accession>A0A4C1V6Y1</accession>
<protein>
    <submittedName>
        <fullName evidence="2">Uncharacterized protein</fullName>
    </submittedName>
</protein>
<keyword evidence="3" id="KW-1185">Reference proteome</keyword>
<dbReference type="EMBL" id="BGZK01000283">
    <property type="protein sequence ID" value="GBP34062.1"/>
    <property type="molecule type" value="Genomic_DNA"/>
</dbReference>
<sequence>MVPVRGSSADCTPRGTGVPFEGQRSASRGSTTNTTTQVVRTPTSAPGPSQWSAMRQTIGSFFRKRREKVNGEITEVPLKVRARCAHAAAAPRTGSHLMYFQFNFTPHRLCGILKSGTYGTRAIKAISSRRFLCKLLSLFSYNGLNFAPGAPFAGAPERCRLQASPLAESADLCTSSYVRGAPNRTGPAGGAF</sequence>
<evidence type="ECO:0000313" key="2">
    <source>
        <dbReference type="EMBL" id="GBP34062.1"/>
    </source>
</evidence>
<proteinExistence type="predicted"/>
<feature type="compositionally biased region" description="Low complexity" evidence="1">
    <location>
        <begin position="24"/>
        <end position="44"/>
    </location>
</feature>
<name>A0A4C1V6Y1_EUMVA</name>
<evidence type="ECO:0000256" key="1">
    <source>
        <dbReference type="SAM" id="MobiDB-lite"/>
    </source>
</evidence>
<evidence type="ECO:0000313" key="3">
    <source>
        <dbReference type="Proteomes" id="UP000299102"/>
    </source>
</evidence>